<dbReference type="Proteomes" id="UP000782554">
    <property type="component" value="Unassembled WGS sequence"/>
</dbReference>
<evidence type="ECO:0000313" key="3">
    <source>
        <dbReference type="Proteomes" id="UP000782554"/>
    </source>
</evidence>
<organism evidence="2 3">
    <name type="scientific">Qipengyuania mesophila</name>
    <dbReference type="NCBI Taxonomy" id="2867246"/>
    <lineage>
        <taxon>Bacteria</taxon>
        <taxon>Pseudomonadati</taxon>
        <taxon>Pseudomonadota</taxon>
        <taxon>Alphaproteobacteria</taxon>
        <taxon>Sphingomonadales</taxon>
        <taxon>Erythrobacteraceae</taxon>
        <taxon>Qipengyuania</taxon>
    </lineage>
</organism>
<proteinExistence type="predicted"/>
<dbReference type="EMBL" id="JAIGNU010000002">
    <property type="protein sequence ID" value="MBX7502110.1"/>
    <property type="molecule type" value="Genomic_DNA"/>
</dbReference>
<evidence type="ECO:0000256" key="1">
    <source>
        <dbReference type="SAM" id="MobiDB-lite"/>
    </source>
</evidence>
<feature type="compositionally biased region" description="Basic and acidic residues" evidence="1">
    <location>
        <begin position="78"/>
        <end position="101"/>
    </location>
</feature>
<dbReference type="RefSeq" id="WP_221603284.1">
    <property type="nucleotide sequence ID" value="NZ_JAIGNU010000002.1"/>
</dbReference>
<evidence type="ECO:0000313" key="2">
    <source>
        <dbReference type="EMBL" id="MBX7502110.1"/>
    </source>
</evidence>
<name>A0ABS7JWS3_9SPHN</name>
<feature type="region of interest" description="Disordered" evidence="1">
    <location>
        <begin position="58"/>
        <end position="108"/>
    </location>
</feature>
<sequence length="122" mass="12841">MDLHHRIGFAPVGARIVAHDAQGPPGDGQFLELFDRGQALDQDLSAGIAALGEADELGLGPANMDAVGPRVDPGEGVQPDREGSPDREADQQHQGDHRGHDGPFCGGVFEAFGMIERHEGTP</sequence>
<protein>
    <submittedName>
        <fullName evidence="2">Uncharacterized protein</fullName>
    </submittedName>
</protein>
<comment type="caution">
    <text evidence="2">The sequence shown here is derived from an EMBL/GenBank/DDBJ whole genome shotgun (WGS) entry which is preliminary data.</text>
</comment>
<reference evidence="2 3" key="1">
    <citation type="submission" date="2021-08" db="EMBL/GenBank/DDBJ databases">
        <title>Comparative Genomics Analysis of the Genus Qipengyuania Reveals Extensive Genetic Diversity and Metabolic Versatility, Including the Description of Fifteen Novel Species.</title>
        <authorList>
            <person name="Liu Y."/>
        </authorList>
    </citation>
    <scope>NUCLEOTIDE SEQUENCE [LARGE SCALE GENOMIC DNA]</scope>
    <source>
        <strain evidence="2 3">YG27</strain>
    </source>
</reference>
<keyword evidence="3" id="KW-1185">Reference proteome</keyword>
<gene>
    <name evidence="2" type="ORF">K3181_11710</name>
</gene>
<accession>A0ABS7JWS3</accession>